<feature type="transmembrane region" description="Helical" evidence="1">
    <location>
        <begin position="6"/>
        <end position="21"/>
    </location>
</feature>
<name>R1ITJ1_9GAMM</name>
<organism evidence="2 3">
    <name type="scientific">Grimontia indica</name>
    <dbReference type="NCBI Taxonomy" id="1056512"/>
    <lineage>
        <taxon>Bacteria</taxon>
        <taxon>Pseudomonadati</taxon>
        <taxon>Pseudomonadota</taxon>
        <taxon>Gammaproteobacteria</taxon>
        <taxon>Vibrionales</taxon>
        <taxon>Vibrionaceae</taxon>
        <taxon>Grimontia</taxon>
    </lineage>
</organism>
<dbReference type="AlphaFoldDB" id="R1ITJ1"/>
<gene>
    <name evidence="2" type="ORF">D515_00219</name>
</gene>
<proteinExistence type="predicted"/>
<evidence type="ECO:0000313" key="3">
    <source>
        <dbReference type="Proteomes" id="UP000011223"/>
    </source>
</evidence>
<keyword evidence="1" id="KW-1133">Transmembrane helix</keyword>
<keyword evidence="1" id="KW-0472">Membrane</keyword>
<protein>
    <submittedName>
        <fullName evidence="2">Uncharacterized protein</fullName>
    </submittedName>
</protein>
<keyword evidence="3" id="KW-1185">Reference proteome</keyword>
<reference evidence="2 3" key="1">
    <citation type="journal article" date="2014" name="PLoS ONE">
        <title>Grimontia indica AK16(T), sp. nov., Isolated from a Seawater Sample Reports the Presence of Pathogenic Genes Similar to Vibrio Genus.</title>
        <authorList>
            <person name="Singh A."/>
            <person name="Vaidya B."/>
            <person name="Khatri I."/>
            <person name="Srinivas T.N."/>
            <person name="Subramanian S."/>
            <person name="Korpole S."/>
            <person name="Pinnaka A.K."/>
        </authorList>
    </citation>
    <scope>NUCLEOTIDE SEQUENCE [LARGE SCALE GENOMIC DNA]</scope>
    <source>
        <strain evidence="2 3">AK16</strain>
    </source>
</reference>
<dbReference type="Proteomes" id="UP000011223">
    <property type="component" value="Unassembled WGS sequence"/>
</dbReference>
<keyword evidence="1" id="KW-0812">Transmembrane</keyword>
<comment type="caution">
    <text evidence="2">The sequence shown here is derived from an EMBL/GenBank/DDBJ whole genome shotgun (WGS) entry which is preliminary data.</text>
</comment>
<evidence type="ECO:0000313" key="2">
    <source>
        <dbReference type="EMBL" id="EOD80802.1"/>
    </source>
</evidence>
<accession>R1ITJ1</accession>
<evidence type="ECO:0000256" key="1">
    <source>
        <dbReference type="SAM" id="Phobius"/>
    </source>
</evidence>
<dbReference type="EMBL" id="ANFM02000010">
    <property type="protein sequence ID" value="EOD80802.1"/>
    <property type="molecule type" value="Genomic_DNA"/>
</dbReference>
<sequence>MSVENSVTFLLTFSAMLYPVLNGKKKFRQRFGGNWPSIV</sequence>